<dbReference type="InterPro" id="IPR052356">
    <property type="entry name" value="Thiol_S-MT"/>
</dbReference>
<dbReference type="RefSeq" id="WP_209139356.1">
    <property type="nucleotide sequence ID" value="NZ_JAGHKO010000002.1"/>
</dbReference>
<reference evidence="2 3" key="1">
    <citation type="submission" date="2021-03" db="EMBL/GenBank/DDBJ databases">
        <title>Assistant Professor.</title>
        <authorList>
            <person name="Huq M.A."/>
        </authorList>
    </citation>
    <scope>NUCLEOTIDE SEQUENCE [LARGE SCALE GENOMIC DNA]</scope>
    <source>
        <strain evidence="2 3">MAH-29</strain>
    </source>
</reference>
<name>A0ABS3YU49_9BACT</name>
<dbReference type="Pfam" id="PF08241">
    <property type="entry name" value="Methyltransf_11"/>
    <property type="match status" value="1"/>
</dbReference>
<dbReference type="InterPro" id="IPR029063">
    <property type="entry name" value="SAM-dependent_MTases_sf"/>
</dbReference>
<evidence type="ECO:0000313" key="3">
    <source>
        <dbReference type="Proteomes" id="UP000677244"/>
    </source>
</evidence>
<dbReference type="GO" id="GO:0008168">
    <property type="term" value="F:methyltransferase activity"/>
    <property type="evidence" value="ECO:0007669"/>
    <property type="project" value="UniProtKB-KW"/>
</dbReference>
<gene>
    <name evidence="2" type="ORF">J7I42_13540</name>
</gene>
<dbReference type="PANTHER" id="PTHR45036">
    <property type="entry name" value="METHYLTRANSFERASE LIKE 7B"/>
    <property type="match status" value="1"/>
</dbReference>
<sequence length="196" mass="22614">MYNSTGTFYNCLSFFYPAIDYFLNGYKKKLIEAVNSSTPGKLLEIGIGNGSHLSLYSSHQIVAIDISEAMLHKAQRFKSEHTQLLLMNGENLLFPEASFDYVVICHVLAVTKDPEQLLKQIYKVLKPGGKLFILNHFTPGNWLRYIDWAFQPFSSLFHFRSSFHLTDIKELKRFSLHMQTELGKSSYFKLLIFCKP</sequence>
<dbReference type="Proteomes" id="UP000677244">
    <property type="component" value="Unassembled WGS sequence"/>
</dbReference>
<proteinExistence type="predicted"/>
<dbReference type="SUPFAM" id="SSF53335">
    <property type="entry name" value="S-adenosyl-L-methionine-dependent methyltransferases"/>
    <property type="match status" value="1"/>
</dbReference>
<comment type="caution">
    <text evidence="2">The sequence shown here is derived from an EMBL/GenBank/DDBJ whole genome shotgun (WGS) entry which is preliminary data.</text>
</comment>
<organism evidence="2 3">
    <name type="scientific">Niastella soli</name>
    <dbReference type="NCBI Taxonomy" id="2821487"/>
    <lineage>
        <taxon>Bacteria</taxon>
        <taxon>Pseudomonadati</taxon>
        <taxon>Bacteroidota</taxon>
        <taxon>Chitinophagia</taxon>
        <taxon>Chitinophagales</taxon>
        <taxon>Chitinophagaceae</taxon>
        <taxon>Niastella</taxon>
    </lineage>
</organism>
<dbReference type="PANTHER" id="PTHR45036:SF1">
    <property type="entry name" value="METHYLTRANSFERASE LIKE 7A"/>
    <property type="match status" value="1"/>
</dbReference>
<protein>
    <submittedName>
        <fullName evidence="2">Class I SAM-dependent methyltransferase</fullName>
    </submittedName>
</protein>
<evidence type="ECO:0000259" key="1">
    <source>
        <dbReference type="Pfam" id="PF08241"/>
    </source>
</evidence>
<dbReference type="InterPro" id="IPR013216">
    <property type="entry name" value="Methyltransf_11"/>
</dbReference>
<dbReference type="CDD" id="cd02440">
    <property type="entry name" value="AdoMet_MTases"/>
    <property type="match status" value="1"/>
</dbReference>
<keyword evidence="2" id="KW-0489">Methyltransferase</keyword>
<keyword evidence="2" id="KW-0808">Transferase</keyword>
<feature type="domain" description="Methyltransferase type 11" evidence="1">
    <location>
        <begin position="43"/>
        <end position="133"/>
    </location>
</feature>
<evidence type="ECO:0000313" key="2">
    <source>
        <dbReference type="EMBL" id="MBO9201298.1"/>
    </source>
</evidence>
<dbReference type="Gene3D" id="3.40.50.150">
    <property type="entry name" value="Vaccinia Virus protein VP39"/>
    <property type="match status" value="1"/>
</dbReference>
<keyword evidence="3" id="KW-1185">Reference proteome</keyword>
<dbReference type="EMBL" id="JAGHKO010000002">
    <property type="protein sequence ID" value="MBO9201298.1"/>
    <property type="molecule type" value="Genomic_DNA"/>
</dbReference>
<dbReference type="GO" id="GO:0032259">
    <property type="term" value="P:methylation"/>
    <property type="evidence" value="ECO:0007669"/>
    <property type="project" value="UniProtKB-KW"/>
</dbReference>
<accession>A0ABS3YU49</accession>